<dbReference type="PROSITE" id="PS51257">
    <property type="entry name" value="PROKAR_LIPOPROTEIN"/>
    <property type="match status" value="1"/>
</dbReference>
<name>A0A2L0EK79_SORCE</name>
<dbReference type="EMBL" id="CP012673">
    <property type="protein sequence ID" value="AUX39703.1"/>
    <property type="molecule type" value="Genomic_DNA"/>
</dbReference>
<evidence type="ECO:0000256" key="1">
    <source>
        <dbReference type="SAM" id="SignalP"/>
    </source>
</evidence>
<reference evidence="2 3" key="1">
    <citation type="submission" date="2015-09" db="EMBL/GenBank/DDBJ databases">
        <title>Sorangium comparison.</title>
        <authorList>
            <person name="Zaburannyi N."/>
            <person name="Bunk B."/>
            <person name="Overmann J."/>
            <person name="Mueller R."/>
        </authorList>
    </citation>
    <scope>NUCLEOTIDE SEQUENCE [LARGE SCALE GENOMIC DNA]</scope>
    <source>
        <strain evidence="2 3">So ce26</strain>
    </source>
</reference>
<evidence type="ECO:0008006" key="4">
    <source>
        <dbReference type="Google" id="ProtNLM"/>
    </source>
</evidence>
<evidence type="ECO:0000313" key="2">
    <source>
        <dbReference type="EMBL" id="AUX39703.1"/>
    </source>
</evidence>
<feature type="signal peptide" evidence="1">
    <location>
        <begin position="1"/>
        <end position="21"/>
    </location>
</feature>
<gene>
    <name evidence="2" type="ORF">SOCE26_010980</name>
</gene>
<dbReference type="Pfam" id="PF19682">
    <property type="entry name" value="DUF6184"/>
    <property type="match status" value="1"/>
</dbReference>
<evidence type="ECO:0000313" key="3">
    <source>
        <dbReference type="Proteomes" id="UP000238348"/>
    </source>
</evidence>
<protein>
    <recommendedName>
        <fullName evidence="4">Secreted protein</fullName>
    </recommendedName>
</protein>
<keyword evidence="1" id="KW-0732">Signal</keyword>
<dbReference type="RefSeq" id="WP_159396673.1">
    <property type="nucleotide sequence ID" value="NZ_CP012673.1"/>
</dbReference>
<feature type="chain" id="PRO_5014998644" description="Secreted protein" evidence="1">
    <location>
        <begin position="22"/>
        <end position="142"/>
    </location>
</feature>
<dbReference type="Proteomes" id="UP000238348">
    <property type="component" value="Chromosome"/>
</dbReference>
<dbReference type="InterPro" id="IPR045757">
    <property type="entry name" value="DUF6184"/>
</dbReference>
<sequence length="142" mass="15163">MQKCLWASLAASIFVFGTVGCDDTADAVNDVLPGEQSREARIEQISEAACDRYADTEAGCPGYGTGEDQTYATEEDCERDFADRAGDLWPVTECGAGQINDSKYDVCEERAKAAACTEGFFDAIAALDECSADNVCTDPADE</sequence>
<organism evidence="2 3">
    <name type="scientific">Sorangium cellulosum</name>
    <name type="common">Polyangium cellulosum</name>
    <dbReference type="NCBI Taxonomy" id="56"/>
    <lineage>
        <taxon>Bacteria</taxon>
        <taxon>Pseudomonadati</taxon>
        <taxon>Myxococcota</taxon>
        <taxon>Polyangia</taxon>
        <taxon>Polyangiales</taxon>
        <taxon>Polyangiaceae</taxon>
        <taxon>Sorangium</taxon>
    </lineage>
</organism>
<dbReference type="AlphaFoldDB" id="A0A2L0EK79"/>
<proteinExistence type="predicted"/>
<accession>A0A2L0EK79</accession>
<dbReference type="OrthoDB" id="5512980at2"/>